<keyword evidence="2" id="KW-0472">Membrane</keyword>
<sequence length="203" mass="21855">MAEKKQIHKKFRFWLFILVLLQLTCSPLHLLLQGAVWETIAVAVIGAIGAVLIICPIRVLILAYGVISLGWGVYEAVRFTIDYIDNKNGVITEGGEGTTTSIFVILAVRGSTLAVDIIIGIVGVLYYVSQNPKRLRAKGREPDRSLFKSKKGGKKQEVDEQSMSSTPTASVKKGKGKGKGSGGEGEEGLAERPVNVMGAKDAI</sequence>
<keyword evidence="2" id="KW-0812">Transmembrane</keyword>
<dbReference type="EMBL" id="HBIB01035137">
    <property type="protein sequence ID" value="CAE0260550.1"/>
    <property type="molecule type" value="Transcribed_RNA"/>
</dbReference>
<feature type="transmembrane region" description="Helical" evidence="2">
    <location>
        <begin position="35"/>
        <end position="54"/>
    </location>
</feature>
<evidence type="ECO:0000313" key="3">
    <source>
        <dbReference type="EMBL" id="CAE0260550.1"/>
    </source>
</evidence>
<protein>
    <submittedName>
        <fullName evidence="4">Uncharacterized protein</fullName>
    </submittedName>
</protein>
<keyword evidence="2" id="KW-1133">Transmembrane helix</keyword>
<evidence type="ECO:0000256" key="2">
    <source>
        <dbReference type="SAM" id="Phobius"/>
    </source>
</evidence>
<feature type="transmembrane region" description="Helical" evidence="2">
    <location>
        <begin position="101"/>
        <end position="128"/>
    </location>
</feature>
<dbReference type="EMBL" id="HBIB01035148">
    <property type="protein sequence ID" value="CAE0260557.1"/>
    <property type="molecule type" value="Transcribed_RNA"/>
</dbReference>
<dbReference type="AlphaFoldDB" id="A0A7S3DK92"/>
<evidence type="ECO:0000256" key="1">
    <source>
        <dbReference type="SAM" id="MobiDB-lite"/>
    </source>
</evidence>
<accession>A0A7S3DK92</accession>
<proteinExistence type="predicted"/>
<feature type="transmembrane region" description="Helical" evidence="2">
    <location>
        <begin position="61"/>
        <end position="81"/>
    </location>
</feature>
<organism evidence="4">
    <name type="scientific">Palpitomonas bilix</name>
    <dbReference type="NCBI Taxonomy" id="652834"/>
    <lineage>
        <taxon>Eukaryota</taxon>
        <taxon>Eukaryota incertae sedis</taxon>
    </lineage>
</organism>
<evidence type="ECO:0000313" key="4">
    <source>
        <dbReference type="EMBL" id="CAE0260557.1"/>
    </source>
</evidence>
<name>A0A7S3DK92_9EUKA</name>
<feature type="region of interest" description="Disordered" evidence="1">
    <location>
        <begin position="137"/>
        <end position="203"/>
    </location>
</feature>
<gene>
    <name evidence="3" type="ORF">PBIL07802_LOCUS22829</name>
    <name evidence="4" type="ORF">PBIL07802_LOCUS22836</name>
</gene>
<reference evidence="4" key="1">
    <citation type="submission" date="2021-01" db="EMBL/GenBank/DDBJ databases">
        <authorList>
            <person name="Corre E."/>
            <person name="Pelletier E."/>
            <person name="Niang G."/>
            <person name="Scheremetjew M."/>
            <person name="Finn R."/>
            <person name="Kale V."/>
            <person name="Holt S."/>
            <person name="Cochrane G."/>
            <person name="Meng A."/>
            <person name="Brown T."/>
            <person name="Cohen L."/>
        </authorList>
    </citation>
    <scope>NUCLEOTIDE SEQUENCE</scope>
    <source>
        <strain evidence="4">NIES-2562</strain>
    </source>
</reference>